<comment type="caution">
    <text evidence="1">The sequence shown here is derived from an EMBL/GenBank/DDBJ whole genome shotgun (WGS) entry which is preliminary data.</text>
</comment>
<dbReference type="EMBL" id="BAAALF010000091">
    <property type="protein sequence ID" value="GAA1250543.1"/>
    <property type="molecule type" value="Genomic_DNA"/>
</dbReference>
<sequence length="254" mass="27957">MVENTVAVLEPLQSVEQELRRLVERSHPLTLAVGDLDAALPQQPLDLVSLRALLLHPSVGYQARGAIWARLLRLTATPGWRGEDWPTAVCAMALPGLWRIAGRLRRETPELARAEVQQVILAGFWEAAVELRGRLDSIEAGRIPASLIWSADRAARAYRTVERRHAETGVGLGERSELCEDVVGGHPDEVLERAVVRGLLGREQAELIGRTRLEGVPVRVLAERAGISVEAMGMRRHRAELRLVTAVRAGLLSD</sequence>
<evidence type="ECO:0000313" key="1">
    <source>
        <dbReference type="EMBL" id="GAA1250543.1"/>
    </source>
</evidence>
<proteinExistence type="predicted"/>
<reference evidence="2" key="1">
    <citation type="journal article" date="2019" name="Int. J. Syst. Evol. Microbiol.">
        <title>The Global Catalogue of Microorganisms (GCM) 10K type strain sequencing project: providing services to taxonomists for standard genome sequencing and annotation.</title>
        <authorList>
            <consortium name="The Broad Institute Genomics Platform"/>
            <consortium name="The Broad Institute Genome Sequencing Center for Infectious Disease"/>
            <person name="Wu L."/>
            <person name="Ma J."/>
        </authorList>
    </citation>
    <scope>NUCLEOTIDE SEQUENCE [LARGE SCALE GENOMIC DNA]</scope>
    <source>
        <strain evidence="2">JCM 13004</strain>
    </source>
</reference>
<dbReference type="RefSeq" id="WP_344443863.1">
    <property type="nucleotide sequence ID" value="NZ_BAAALF010000091.1"/>
</dbReference>
<gene>
    <name evidence="1" type="ORF">GCM10009665_46540</name>
</gene>
<accession>A0ABP4H5A3</accession>
<name>A0ABP4H5A3_9ACTN</name>
<keyword evidence="2" id="KW-1185">Reference proteome</keyword>
<evidence type="ECO:0008006" key="3">
    <source>
        <dbReference type="Google" id="ProtNLM"/>
    </source>
</evidence>
<dbReference type="Proteomes" id="UP001500037">
    <property type="component" value="Unassembled WGS sequence"/>
</dbReference>
<evidence type="ECO:0000313" key="2">
    <source>
        <dbReference type="Proteomes" id="UP001500037"/>
    </source>
</evidence>
<protein>
    <recommendedName>
        <fullName evidence="3">DNA-directed RNA polymerase specialized sigma24 family protein</fullName>
    </recommendedName>
</protein>
<organism evidence="1 2">
    <name type="scientific">Kitasatospora nipponensis</name>
    <dbReference type="NCBI Taxonomy" id="258049"/>
    <lineage>
        <taxon>Bacteria</taxon>
        <taxon>Bacillati</taxon>
        <taxon>Actinomycetota</taxon>
        <taxon>Actinomycetes</taxon>
        <taxon>Kitasatosporales</taxon>
        <taxon>Streptomycetaceae</taxon>
        <taxon>Kitasatospora</taxon>
    </lineage>
</organism>